<reference evidence="2" key="1">
    <citation type="submission" date="2022-11" db="UniProtKB">
        <authorList>
            <consortium name="WormBaseParasite"/>
        </authorList>
    </citation>
    <scope>IDENTIFICATION</scope>
</reference>
<name>A0A915J535_ROMCU</name>
<evidence type="ECO:0000313" key="1">
    <source>
        <dbReference type="Proteomes" id="UP000887565"/>
    </source>
</evidence>
<proteinExistence type="predicted"/>
<dbReference type="WBParaSite" id="nRc.2.0.1.t21541-RA">
    <property type="protein sequence ID" value="nRc.2.0.1.t21541-RA"/>
    <property type="gene ID" value="nRc.2.0.1.g21541"/>
</dbReference>
<dbReference type="Proteomes" id="UP000887565">
    <property type="component" value="Unplaced"/>
</dbReference>
<protein>
    <submittedName>
        <fullName evidence="2">Uncharacterized protein</fullName>
    </submittedName>
</protein>
<organism evidence="1 2">
    <name type="scientific">Romanomermis culicivorax</name>
    <name type="common">Nematode worm</name>
    <dbReference type="NCBI Taxonomy" id="13658"/>
    <lineage>
        <taxon>Eukaryota</taxon>
        <taxon>Metazoa</taxon>
        <taxon>Ecdysozoa</taxon>
        <taxon>Nematoda</taxon>
        <taxon>Enoplea</taxon>
        <taxon>Dorylaimia</taxon>
        <taxon>Mermithida</taxon>
        <taxon>Mermithoidea</taxon>
        <taxon>Mermithidae</taxon>
        <taxon>Romanomermis</taxon>
    </lineage>
</organism>
<keyword evidence="1" id="KW-1185">Reference proteome</keyword>
<dbReference type="AlphaFoldDB" id="A0A915J535"/>
<evidence type="ECO:0000313" key="2">
    <source>
        <dbReference type="WBParaSite" id="nRc.2.0.1.t21541-RA"/>
    </source>
</evidence>
<sequence>ILKILEVWHYDNVGQYHPIRNPDGGLITQYVSTFTKTKLFGQQNNMDKTIINNADSIIYLSTVDKQQYQNNFIMFSTGLSGYQLFQITNRVVVTVTNKQRFEVQSRSQNVFGSVLRRSTCPVCHILKIIQMPREKVSQANA</sequence>
<accession>A0A915J535</accession>